<dbReference type="PANTHER" id="PTHR10983:SF16">
    <property type="entry name" value="LYSOCARDIOLIPIN ACYLTRANSFERASE 1"/>
    <property type="match status" value="1"/>
</dbReference>
<keyword evidence="1" id="KW-0812">Transmembrane</keyword>
<dbReference type="CDD" id="cd07990">
    <property type="entry name" value="LPLAT_LCLAT1-like"/>
    <property type="match status" value="1"/>
</dbReference>
<name>A0AAD5UM91_9FUNG</name>
<reference evidence="2" key="1">
    <citation type="submission" date="2020-05" db="EMBL/GenBank/DDBJ databases">
        <title>Phylogenomic resolution of chytrid fungi.</title>
        <authorList>
            <person name="Stajich J.E."/>
            <person name="Amses K."/>
            <person name="Simmons R."/>
            <person name="Seto K."/>
            <person name="Myers J."/>
            <person name="Bonds A."/>
            <person name="Quandt C.A."/>
            <person name="Barry K."/>
            <person name="Liu P."/>
            <person name="Grigoriev I."/>
            <person name="Longcore J.E."/>
            <person name="James T.Y."/>
        </authorList>
    </citation>
    <scope>NUCLEOTIDE SEQUENCE</scope>
    <source>
        <strain evidence="2">PLAUS21</strain>
    </source>
</reference>
<evidence type="ECO:0000313" key="3">
    <source>
        <dbReference type="Proteomes" id="UP001210925"/>
    </source>
</evidence>
<dbReference type="GO" id="GO:0016746">
    <property type="term" value="F:acyltransferase activity"/>
    <property type="evidence" value="ECO:0007669"/>
    <property type="project" value="TreeGrafter"/>
</dbReference>
<dbReference type="AlphaFoldDB" id="A0AAD5UM91"/>
<dbReference type="GO" id="GO:0005783">
    <property type="term" value="C:endoplasmic reticulum"/>
    <property type="evidence" value="ECO:0007669"/>
    <property type="project" value="TreeGrafter"/>
</dbReference>
<evidence type="ECO:0000313" key="2">
    <source>
        <dbReference type="EMBL" id="KAJ3259808.1"/>
    </source>
</evidence>
<dbReference type="Proteomes" id="UP001210925">
    <property type="component" value="Unassembled WGS sequence"/>
</dbReference>
<dbReference type="PANTHER" id="PTHR10983">
    <property type="entry name" value="1-ACYLGLYCEROL-3-PHOSPHATE ACYLTRANSFERASE-RELATED"/>
    <property type="match status" value="1"/>
</dbReference>
<accession>A0AAD5UM91</accession>
<organism evidence="2 3">
    <name type="scientific">Boothiomyces macroporosus</name>
    <dbReference type="NCBI Taxonomy" id="261099"/>
    <lineage>
        <taxon>Eukaryota</taxon>
        <taxon>Fungi</taxon>
        <taxon>Fungi incertae sedis</taxon>
        <taxon>Chytridiomycota</taxon>
        <taxon>Chytridiomycota incertae sedis</taxon>
        <taxon>Chytridiomycetes</taxon>
        <taxon>Rhizophydiales</taxon>
        <taxon>Terramycetaceae</taxon>
        <taxon>Boothiomyces</taxon>
    </lineage>
</organism>
<evidence type="ECO:0000256" key="1">
    <source>
        <dbReference type="SAM" id="Phobius"/>
    </source>
</evidence>
<protein>
    <recommendedName>
        <fullName evidence="4">Phospholipid/glycerol acyltransferase domain-containing protein</fullName>
    </recommendedName>
</protein>
<dbReference type="EMBL" id="JADGKB010000015">
    <property type="protein sequence ID" value="KAJ3259808.1"/>
    <property type="molecule type" value="Genomic_DNA"/>
</dbReference>
<keyword evidence="1" id="KW-0472">Membrane</keyword>
<keyword evidence="3" id="KW-1185">Reference proteome</keyword>
<comment type="caution">
    <text evidence="2">The sequence shown here is derived from an EMBL/GenBank/DDBJ whole genome shotgun (WGS) entry which is preliminary data.</text>
</comment>
<evidence type="ECO:0008006" key="4">
    <source>
        <dbReference type="Google" id="ProtNLM"/>
    </source>
</evidence>
<feature type="transmembrane region" description="Helical" evidence="1">
    <location>
        <begin position="231"/>
        <end position="252"/>
    </location>
</feature>
<dbReference type="GO" id="GO:0036149">
    <property type="term" value="P:phosphatidylinositol acyl-chain remodeling"/>
    <property type="evidence" value="ECO:0007669"/>
    <property type="project" value="TreeGrafter"/>
</dbReference>
<gene>
    <name evidence="2" type="ORF">HK103_001699</name>
</gene>
<keyword evidence="1" id="KW-1133">Transmembrane helix</keyword>
<sequence>MLIAALASIPIFGQGMTFFDFIFMKQKLHLDFQNIVNVMERQRIYGKDVPLWFFLFPEGTLNTPNNRESSHAYAEKSGIKDKPSYVILPKATGLFMCADALSDQVDYIVNLTVGYSGLEREDVPYDNYLMENVFLKQHYPKQVHIHVEKVLLKSIPGFIPDSTTEVTDYVPDQKFLKAVADPNLDKRKFQFNSWIQQVFREKDAKMKEFYDNQKFLGDAVHWNIKCEAQDILLIAILWGSAFYTVPIFWQVITTLFTSLRWAIGI</sequence>
<proteinExistence type="predicted"/>